<evidence type="ECO:0000256" key="4">
    <source>
        <dbReference type="ARBA" id="ARBA00022475"/>
    </source>
</evidence>
<protein>
    <submittedName>
        <fullName evidence="10">ABC transporter permease</fullName>
    </submittedName>
</protein>
<evidence type="ECO:0000313" key="11">
    <source>
        <dbReference type="Proteomes" id="UP001499910"/>
    </source>
</evidence>
<name>A0ABP9LQS3_9RHOB</name>
<evidence type="ECO:0000256" key="8">
    <source>
        <dbReference type="RuleBase" id="RU363032"/>
    </source>
</evidence>
<feature type="transmembrane region" description="Helical" evidence="8">
    <location>
        <begin position="207"/>
        <end position="229"/>
    </location>
</feature>
<dbReference type="EMBL" id="BAABHW010000007">
    <property type="protein sequence ID" value="GAA5081053.1"/>
    <property type="molecule type" value="Genomic_DNA"/>
</dbReference>
<feature type="transmembrane region" description="Helical" evidence="8">
    <location>
        <begin position="158"/>
        <end position="186"/>
    </location>
</feature>
<evidence type="ECO:0000313" key="10">
    <source>
        <dbReference type="EMBL" id="GAA5081053.1"/>
    </source>
</evidence>
<feature type="transmembrane region" description="Helical" evidence="8">
    <location>
        <begin position="267"/>
        <end position="291"/>
    </location>
</feature>
<feature type="transmembrane region" description="Helical" evidence="8">
    <location>
        <begin position="27"/>
        <end position="47"/>
    </location>
</feature>
<feature type="domain" description="ABC transmembrane type-1" evidence="9">
    <location>
        <begin position="76"/>
        <end position="286"/>
    </location>
</feature>
<evidence type="ECO:0000259" key="9">
    <source>
        <dbReference type="PROSITE" id="PS50928"/>
    </source>
</evidence>
<keyword evidence="6 8" id="KW-1133">Transmembrane helix</keyword>
<evidence type="ECO:0000256" key="6">
    <source>
        <dbReference type="ARBA" id="ARBA00022989"/>
    </source>
</evidence>
<dbReference type="RefSeq" id="WP_259554150.1">
    <property type="nucleotide sequence ID" value="NZ_BAABHW010000007.1"/>
</dbReference>
<proteinExistence type="inferred from homology"/>
<keyword evidence="11" id="KW-1185">Reference proteome</keyword>
<accession>A0ABP9LQS3</accession>
<gene>
    <name evidence="10" type="ORF">GCM10023209_35320</name>
</gene>
<dbReference type="Pfam" id="PF00528">
    <property type="entry name" value="BPD_transp_1"/>
    <property type="match status" value="1"/>
</dbReference>
<keyword evidence="4" id="KW-1003">Cell membrane</keyword>
<sequence length="296" mass="32578">MGESHSGLRRALRSEAGKGLTIVSPPLVYSLLLLAAPLATIVLLSFWTQQFLTIDRTFTFANYQEALSDPLYRELMFRSLRISGMVTLVTVVTAFPIAYFISFRVAPNRKSLWLFLITIPFWTSYLIRVFLWRVILAYDGPVNGTLLGLGIIDEPLGFILYNANAVVVTLAHAFAPFAILPIFVSLERIDRSLLEAARDLGESYVMTFFRVTLPLAMPGVLAAALIVFIPTVGDYVTPRLVGGSGGTMIANMIYAQIFDLNNRPMGATLAVLAMGTVAVISIGLILLTRIWTGPKR</sequence>
<evidence type="ECO:0000256" key="5">
    <source>
        <dbReference type="ARBA" id="ARBA00022692"/>
    </source>
</evidence>
<dbReference type="SUPFAM" id="SSF161098">
    <property type="entry name" value="MetI-like"/>
    <property type="match status" value="1"/>
</dbReference>
<keyword evidence="5 8" id="KW-0812">Transmembrane</keyword>
<organism evidence="10 11">
    <name type="scientific">[Roseibacterium] beibuensis</name>
    <dbReference type="NCBI Taxonomy" id="1193142"/>
    <lineage>
        <taxon>Bacteria</taxon>
        <taxon>Pseudomonadati</taxon>
        <taxon>Pseudomonadota</taxon>
        <taxon>Alphaproteobacteria</taxon>
        <taxon>Rhodobacterales</taxon>
        <taxon>Roseobacteraceae</taxon>
        <taxon>Roseicyclus</taxon>
    </lineage>
</organism>
<comment type="caution">
    <text evidence="10">The sequence shown here is derived from an EMBL/GenBank/DDBJ whole genome shotgun (WGS) entry which is preliminary data.</text>
</comment>
<dbReference type="InterPro" id="IPR035906">
    <property type="entry name" value="MetI-like_sf"/>
</dbReference>
<feature type="transmembrane region" description="Helical" evidence="8">
    <location>
        <begin position="113"/>
        <end position="138"/>
    </location>
</feature>
<dbReference type="Gene3D" id="1.10.3720.10">
    <property type="entry name" value="MetI-like"/>
    <property type="match status" value="1"/>
</dbReference>
<dbReference type="Proteomes" id="UP001499910">
    <property type="component" value="Unassembled WGS sequence"/>
</dbReference>
<dbReference type="PANTHER" id="PTHR42929:SF1">
    <property type="entry name" value="INNER MEMBRANE ABC TRANSPORTER PERMEASE PROTEIN YDCU-RELATED"/>
    <property type="match status" value="1"/>
</dbReference>
<feature type="transmembrane region" description="Helical" evidence="8">
    <location>
        <begin position="80"/>
        <end position="101"/>
    </location>
</feature>
<dbReference type="InterPro" id="IPR000515">
    <property type="entry name" value="MetI-like"/>
</dbReference>
<reference evidence="11" key="1">
    <citation type="journal article" date="2019" name="Int. J. Syst. Evol. Microbiol.">
        <title>The Global Catalogue of Microorganisms (GCM) 10K type strain sequencing project: providing services to taxonomists for standard genome sequencing and annotation.</title>
        <authorList>
            <consortium name="The Broad Institute Genomics Platform"/>
            <consortium name="The Broad Institute Genome Sequencing Center for Infectious Disease"/>
            <person name="Wu L."/>
            <person name="Ma J."/>
        </authorList>
    </citation>
    <scope>NUCLEOTIDE SEQUENCE [LARGE SCALE GENOMIC DNA]</scope>
    <source>
        <strain evidence="11">JCM 18015</strain>
    </source>
</reference>
<evidence type="ECO:0000256" key="2">
    <source>
        <dbReference type="ARBA" id="ARBA00007069"/>
    </source>
</evidence>
<evidence type="ECO:0000256" key="7">
    <source>
        <dbReference type="ARBA" id="ARBA00023136"/>
    </source>
</evidence>
<evidence type="ECO:0000256" key="1">
    <source>
        <dbReference type="ARBA" id="ARBA00004651"/>
    </source>
</evidence>
<keyword evidence="3 8" id="KW-0813">Transport</keyword>
<dbReference type="CDD" id="cd06261">
    <property type="entry name" value="TM_PBP2"/>
    <property type="match status" value="1"/>
</dbReference>
<dbReference type="PROSITE" id="PS50928">
    <property type="entry name" value="ABC_TM1"/>
    <property type="match status" value="1"/>
</dbReference>
<keyword evidence="7 8" id="KW-0472">Membrane</keyword>
<dbReference type="PANTHER" id="PTHR42929">
    <property type="entry name" value="INNER MEMBRANE ABC TRANSPORTER PERMEASE PROTEIN YDCU-RELATED-RELATED"/>
    <property type="match status" value="1"/>
</dbReference>
<comment type="subcellular location">
    <subcellularLocation>
        <location evidence="1 8">Cell membrane</location>
        <topology evidence="1 8">Multi-pass membrane protein</topology>
    </subcellularLocation>
</comment>
<comment type="similarity">
    <text evidence="2">Belongs to the binding-protein-dependent transport system permease family. CysTW subfamily.</text>
</comment>
<evidence type="ECO:0000256" key="3">
    <source>
        <dbReference type="ARBA" id="ARBA00022448"/>
    </source>
</evidence>